<dbReference type="InterPro" id="IPR042221">
    <property type="entry name" value="Leu/Phe-tRNA_Trfase_N"/>
</dbReference>
<dbReference type="SUPFAM" id="SSF55729">
    <property type="entry name" value="Acyl-CoA N-acyltransferases (Nat)"/>
    <property type="match status" value="1"/>
</dbReference>
<keyword evidence="7" id="KW-1185">Reference proteome</keyword>
<keyword evidence="2 4" id="KW-0808">Transferase</keyword>
<evidence type="ECO:0000256" key="3">
    <source>
        <dbReference type="ARBA" id="ARBA00023315"/>
    </source>
</evidence>
<dbReference type="HAMAP" id="MF_00688">
    <property type="entry name" value="Leu_Phe_trans"/>
    <property type="match status" value="1"/>
</dbReference>
<dbReference type="NCBIfam" id="TIGR00667">
    <property type="entry name" value="aat"/>
    <property type="match status" value="1"/>
</dbReference>
<dbReference type="STRING" id="1089455.MOPEL_130_01120"/>
<dbReference type="InterPro" id="IPR042203">
    <property type="entry name" value="Leu/Phe-tRNA_Trfase_C"/>
</dbReference>
<keyword evidence="3 4" id="KW-0012">Acyltransferase</keyword>
<evidence type="ECO:0000256" key="4">
    <source>
        <dbReference type="HAMAP-Rule" id="MF_00688"/>
    </source>
</evidence>
<dbReference type="Pfam" id="PF03588">
    <property type="entry name" value="Leu_Phe_trans"/>
    <property type="match status" value="1"/>
</dbReference>
<comment type="similarity">
    <text evidence="4">Belongs to the L/F-transferase family.</text>
</comment>
<dbReference type="GO" id="GO:0030163">
    <property type="term" value="P:protein catabolic process"/>
    <property type="evidence" value="ECO:0007669"/>
    <property type="project" value="UniProtKB-UniRule"/>
</dbReference>
<reference evidence="6 7" key="1">
    <citation type="submission" date="2012-02" db="EMBL/GenBank/DDBJ databases">
        <title>Whole genome shotgun sequence of Mobilicoccus pelagius NBRC 104925.</title>
        <authorList>
            <person name="Yoshida Y."/>
            <person name="Hosoyama A."/>
            <person name="Tsuchikane K."/>
            <person name="Katsumata H."/>
            <person name="Yamazaki S."/>
            <person name="Fujita N."/>
        </authorList>
    </citation>
    <scope>NUCLEOTIDE SEQUENCE [LARGE SCALE GENOMIC DNA]</scope>
    <source>
        <strain evidence="6 7">NBRC 104925</strain>
    </source>
</reference>
<name>H5UUU7_9MICO</name>
<gene>
    <name evidence="4 6" type="primary">aat</name>
    <name evidence="6" type="ORF">MOPEL_130_01120</name>
</gene>
<dbReference type="PANTHER" id="PTHR30098">
    <property type="entry name" value="LEUCYL/PHENYLALANYL-TRNA--PROTEIN TRANSFERASE"/>
    <property type="match status" value="1"/>
</dbReference>
<dbReference type="GO" id="GO:0008914">
    <property type="term" value="F:leucyl-tRNA--protein transferase activity"/>
    <property type="evidence" value="ECO:0007669"/>
    <property type="project" value="UniProtKB-UniRule"/>
</dbReference>
<accession>H5UUU7</accession>
<evidence type="ECO:0000256" key="2">
    <source>
        <dbReference type="ARBA" id="ARBA00022679"/>
    </source>
</evidence>
<comment type="catalytic activity">
    <reaction evidence="4">
        <text>N-terminal L-lysyl-[protein] + L-leucyl-tRNA(Leu) = N-terminal L-leucyl-L-lysyl-[protein] + tRNA(Leu) + H(+)</text>
        <dbReference type="Rhea" id="RHEA:12340"/>
        <dbReference type="Rhea" id="RHEA-COMP:9613"/>
        <dbReference type="Rhea" id="RHEA-COMP:9622"/>
        <dbReference type="Rhea" id="RHEA-COMP:12670"/>
        <dbReference type="Rhea" id="RHEA-COMP:12671"/>
        <dbReference type="ChEBI" id="CHEBI:15378"/>
        <dbReference type="ChEBI" id="CHEBI:65249"/>
        <dbReference type="ChEBI" id="CHEBI:78442"/>
        <dbReference type="ChEBI" id="CHEBI:78494"/>
        <dbReference type="ChEBI" id="CHEBI:133043"/>
        <dbReference type="EC" id="2.3.2.6"/>
    </reaction>
</comment>
<comment type="subcellular location">
    <subcellularLocation>
        <location evidence="4">Cytoplasm</location>
    </subcellularLocation>
</comment>
<dbReference type="InterPro" id="IPR004616">
    <property type="entry name" value="Leu/Phe-tRNA_Trfase"/>
</dbReference>
<evidence type="ECO:0000256" key="5">
    <source>
        <dbReference type="SAM" id="MobiDB-lite"/>
    </source>
</evidence>
<evidence type="ECO:0000313" key="6">
    <source>
        <dbReference type="EMBL" id="GAB49505.1"/>
    </source>
</evidence>
<comment type="catalytic activity">
    <reaction evidence="4">
        <text>L-phenylalanyl-tRNA(Phe) + an N-terminal L-alpha-aminoacyl-[protein] = an N-terminal L-phenylalanyl-L-alpha-aminoacyl-[protein] + tRNA(Phe)</text>
        <dbReference type="Rhea" id="RHEA:43632"/>
        <dbReference type="Rhea" id="RHEA-COMP:9668"/>
        <dbReference type="Rhea" id="RHEA-COMP:9699"/>
        <dbReference type="Rhea" id="RHEA-COMP:10636"/>
        <dbReference type="Rhea" id="RHEA-COMP:10637"/>
        <dbReference type="ChEBI" id="CHEBI:78442"/>
        <dbReference type="ChEBI" id="CHEBI:78531"/>
        <dbReference type="ChEBI" id="CHEBI:78597"/>
        <dbReference type="ChEBI" id="CHEBI:83561"/>
        <dbReference type="EC" id="2.3.2.6"/>
    </reaction>
</comment>
<evidence type="ECO:0000313" key="7">
    <source>
        <dbReference type="Proteomes" id="UP000004367"/>
    </source>
</evidence>
<dbReference type="EMBL" id="BAFE01000089">
    <property type="protein sequence ID" value="GAB49505.1"/>
    <property type="molecule type" value="Genomic_DNA"/>
</dbReference>
<dbReference type="RefSeq" id="WP_009483348.1">
    <property type="nucleotide sequence ID" value="NZ_BAFE01000089.1"/>
</dbReference>
<dbReference type="Gene3D" id="3.30.70.3550">
    <property type="entry name" value="Leucyl/phenylalanyl-tRNA-protein transferase, N-terminal domain"/>
    <property type="match status" value="1"/>
</dbReference>
<dbReference type="Proteomes" id="UP000004367">
    <property type="component" value="Unassembled WGS sequence"/>
</dbReference>
<feature type="region of interest" description="Disordered" evidence="5">
    <location>
        <begin position="1"/>
        <end position="21"/>
    </location>
</feature>
<protein>
    <recommendedName>
        <fullName evidence="4">Leucyl/phenylalanyl-tRNA--protein transferase</fullName>
        <ecNumber evidence="4">2.3.2.6</ecNumber>
    </recommendedName>
    <alternativeName>
        <fullName evidence="4">L/F-transferase</fullName>
    </alternativeName>
    <alternativeName>
        <fullName evidence="4">Leucyltransferase</fullName>
    </alternativeName>
    <alternativeName>
        <fullName evidence="4">Phenyalanyltransferase</fullName>
    </alternativeName>
</protein>
<comment type="function">
    <text evidence="4">Functions in the N-end rule pathway of protein degradation where it conjugates Leu, Phe and, less efficiently, Met from aminoacyl-tRNAs to the N-termini of proteins containing an N-terminal arginine or lysine.</text>
</comment>
<proteinExistence type="inferred from homology"/>
<dbReference type="eggNOG" id="COG2360">
    <property type="taxonomic scope" value="Bacteria"/>
</dbReference>
<comment type="catalytic activity">
    <reaction evidence="4">
        <text>N-terminal L-arginyl-[protein] + L-leucyl-tRNA(Leu) = N-terminal L-leucyl-L-arginyl-[protein] + tRNA(Leu) + H(+)</text>
        <dbReference type="Rhea" id="RHEA:50416"/>
        <dbReference type="Rhea" id="RHEA-COMP:9613"/>
        <dbReference type="Rhea" id="RHEA-COMP:9622"/>
        <dbReference type="Rhea" id="RHEA-COMP:12672"/>
        <dbReference type="Rhea" id="RHEA-COMP:12673"/>
        <dbReference type="ChEBI" id="CHEBI:15378"/>
        <dbReference type="ChEBI" id="CHEBI:64719"/>
        <dbReference type="ChEBI" id="CHEBI:78442"/>
        <dbReference type="ChEBI" id="CHEBI:78494"/>
        <dbReference type="ChEBI" id="CHEBI:133044"/>
        <dbReference type="EC" id="2.3.2.6"/>
    </reaction>
</comment>
<dbReference type="Gene3D" id="3.40.630.70">
    <property type="entry name" value="Leucyl/phenylalanyl-tRNA-protein transferase, C-terminal domain"/>
    <property type="match status" value="1"/>
</dbReference>
<dbReference type="EC" id="2.3.2.6" evidence="4"/>
<evidence type="ECO:0000256" key="1">
    <source>
        <dbReference type="ARBA" id="ARBA00022490"/>
    </source>
</evidence>
<organism evidence="6 7">
    <name type="scientific">Mobilicoccus pelagius NBRC 104925</name>
    <dbReference type="NCBI Taxonomy" id="1089455"/>
    <lineage>
        <taxon>Bacteria</taxon>
        <taxon>Bacillati</taxon>
        <taxon>Actinomycetota</taxon>
        <taxon>Actinomycetes</taxon>
        <taxon>Micrococcales</taxon>
        <taxon>Dermatophilaceae</taxon>
        <taxon>Mobilicoccus</taxon>
    </lineage>
</organism>
<dbReference type="InterPro" id="IPR016181">
    <property type="entry name" value="Acyl_CoA_acyltransferase"/>
</dbReference>
<keyword evidence="1 4" id="KW-0963">Cytoplasm</keyword>
<dbReference type="AlphaFoldDB" id="H5UUU7"/>
<dbReference type="GO" id="GO:0005737">
    <property type="term" value="C:cytoplasm"/>
    <property type="evidence" value="ECO:0007669"/>
    <property type="project" value="UniProtKB-SubCell"/>
</dbReference>
<dbReference type="PANTHER" id="PTHR30098:SF2">
    <property type="entry name" value="LEUCYL_PHENYLALANYL-TRNA--PROTEIN TRANSFERASE"/>
    <property type="match status" value="1"/>
</dbReference>
<comment type="caution">
    <text evidence="6">The sequence shown here is derived from an EMBL/GenBank/DDBJ whole genome shotgun (WGS) entry which is preliminary data.</text>
</comment>
<feature type="compositionally biased region" description="Pro residues" evidence="5">
    <location>
        <begin position="1"/>
        <end position="12"/>
    </location>
</feature>
<sequence length="235" mass="25425">MSDLPPEPIEPPPSHHRFDARGGWGREVVGVGADLEPGTLLEAYRSGVFPMGVGRHGAGPLVWWAPDPRGVLLPGGLRVSRSLRKSMRTFDVTVDADFAGVLAGCADPGREGRWITPAVAAAYTRLHRLGWAHSVEVWRDGDLVGGLYGIAVGGLFAGESMFHRATDASKVALVALVERWFADHDPRRLVDTQWSTPHLASLGVVDVPRTDYLRRLSRALEASPTLVPTTVDASR</sequence>